<evidence type="ECO:0000313" key="2">
    <source>
        <dbReference type="EMBL" id="SPO01466.1"/>
    </source>
</evidence>
<feature type="region of interest" description="Disordered" evidence="1">
    <location>
        <begin position="1"/>
        <end position="23"/>
    </location>
</feature>
<evidence type="ECO:0000256" key="1">
    <source>
        <dbReference type="SAM" id="MobiDB-lite"/>
    </source>
</evidence>
<keyword evidence="3" id="KW-1185">Reference proteome</keyword>
<accession>A0AAE8MY93</accession>
<organism evidence="2 3">
    <name type="scientific">Cephalotrichum gorgonifer</name>
    <dbReference type="NCBI Taxonomy" id="2041049"/>
    <lineage>
        <taxon>Eukaryota</taxon>
        <taxon>Fungi</taxon>
        <taxon>Dikarya</taxon>
        <taxon>Ascomycota</taxon>
        <taxon>Pezizomycotina</taxon>
        <taxon>Sordariomycetes</taxon>
        <taxon>Hypocreomycetidae</taxon>
        <taxon>Microascales</taxon>
        <taxon>Microascaceae</taxon>
        <taxon>Cephalotrichum</taxon>
    </lineage>
</organism>
<evidence type="ECO:0000313" key="3">
    <source>
        <dbReference type="Proteomes" id="UP001187682"/>
    </source>
</evidence>
<comment type="caution">
    <text evidence="2">The sequence shown here is derived from an EMBL/GenBank/DDBJ whole genome shotgun (WGS) entry which is preliminary data.</text>
</comment>
<gene>
    <name evidence="2" type="ORF">DNG_04139</name>
</gene>
<dbReference type="EMBL" id="ONZQ02000005">
    <property type="protein sequence ID" value="SPO01466.1"/>
    <property type="molecule type" value="Genomic_DNA"/>
</dbReference>
<dbReference type="Proteomes" id="UP001187682">
    <property type="component" value="Unassembled WGS sequence"/>
</dbReference>
<proteinExistence type="predicted"/>
<dbReference type="AlphaFoldDB" id="A0AAE8MY93"/>
<name>A0AAE8MY93_9PEZI</name>
<reference evidence="2" key="1">
    <citation type="submission" date="2018-03" db="EMBL/GenBank/DDBJ databases">
        <authorList>
            <person name="Guldener U."/>
        </authorList>
    </citation>
    <scope>NUCLEOTIDE SEQUENCE</scope>
</reference>
<protein>
    <submittedName>
        <fullName evidence="2">Uncharacterized protein</fullName>
    </submittedName>
</protein>
<sequence>MGKRGKRRPQTAESDSEESDYEHEPFGIGEAVIYEEYEYDSKWPKPGHLFHKHAETQLTGPMFEADNLNLNQRCQDSALKECERVMTLTSVAYRSAQILTKGRLMLFYCAIEELGGRPCSESAKNAHCHSALDDILDQAWGFALQNDPDFGPRGPKDEYKNIPAYTAADLHHFESEYKGLDKEGSIGFSSALGGGSRVMFQYDADPGLIPVGELKMRALAIHQPHGIWGNKLEKVLLDLFRGKLVDCGITYEVILKYYEPKR</sequence>